<keyword evidence="1" id="KW-1133">Transmembrane helix</keyword>
<evidence type="ECO:0000256" key="1">
    <source>
        <dbReference type="SAM" id="Phobius"/>
    </source>
</evidence>
<comment type="caution">
    <text evidence="2">The sequence shown here is derived from an EMBL/GenBank/DDBJ whole genome shotgun (WGS) entry which is preliminary data.</text>
</comment>
<feature type="transmembrane region" description="Helical" evidence="1">
    <location>
        <begin position="12"/>
        <end position="33"/>
    </location>
</feature>
<evidence type="ECO:0000313" key="3">
    <source>
        <dbReference type="Proteomes" id="UP001335737"/>
    </source>
</evidence>
<protein>
    <submittedName>
        <fullName evidence="2">Uncharacterized protein</fullName>
    </submittedName>
</protein>
<organism evidence="2 3">
    <name type="scientific">Virgibacillus tibetensis</name>
    <dbReference type="NCBI Taxonomy" id="3042313"/>
    <lineage>
        <taxon>Bacteria</taxon>
        <taxon>Bacillati</taxon>
        <taxon>Bacillota</taxon>
        <taxon>Bacilli</taxon>
        <taxon>Bacillales</taxon>
        <taxon>Bacillaceae</taxon>
        <taxon>Virgibacillus</taxon>
    </lineage>
</organism>
<reference evidence="2 3" key="1">
    <citation type="journal article" date="2024" name="Int. J. Syst. Evol. Microbiol.">
        <title>Virgibacillus tibetensis sp. nov., isolated from salt lake on the Tibetan Plateau of China.</title>
        <authorList>
            <person name="Phurbu D."/>
            <person name="Liu Z.-X."/>
            <person name="Wang R."/>
            <person name="Zheng Y.-Y."/>
            <person name="Liu H.-C."/>
            <person name="Zhou Y.-G."/>
            <person name="Yu Y.-J."/>
            <person name="Li A.-H."/>
        </authorList>
    </citation>
    <scope>NUCLEOTIDE SEQUENCE [LARGE SCALE GENOMIC DNA]</scope>
    <source>
        <strain evidence="2 3">C22-A2</strain>
    </source>
</reference>
<dbReference type="Proteomes" id="UP001335737">
    <property type="component" value="Unassembled WGS sequence"/>
</dbReference>
<name>A0ABU6KDT2_9BACI</name>
<keyword evidence="3" id="KW-1185">Reference proteome</keyword>
<gene>
    <name evidence="2" type="ORF">QGM71_07490</name>
</gene>
<keyword evidence="1" id="KW-0472">Membrane</keyword>
<dbReference type="RefSeq" id="WP_327606895.1">
    <property type="nucleotide sequence ID" value="NZ_JARZFX010000002.1"/>
</dbReference>
<evidence type="ECO:0000313" key="2">
    <source>
        <dbReference type="EMBL" id="MEC5423340.1"/>
    </source>
</evidence>
<proteinExistence type="predicted"/>
<feature type="transmembrane region" description="Helical" evidence="1">
    <location>
        <begin position="45"/>
        <end position="67"/>
    </location>
</feature>
<sequence>MFDIIKIGFKTSLILFVFLGILLVLGQLVGLIIVNGQFMIAVYDVLSPLTFILSAIAAILGFLLNYIKKEDNEEVEY</sequence>
<dbReference type="EMBL" id="JARZFX010000002">
    <property type="protein sequence ID" value="MEC5423340.1"/>
    <property type="molecule type" value="Genomic_DNA"/>
</dbReference>
<keyword evidence="1" id="KW-0812">Transmembrane</keyword>
<accession>A0ABU6KDT2</accession>